<accession>C5CHU8</accession>
<dbReference type="Proteomes" id="UP000002382">
    <property type="component" value="Chromosome"/>
</dbReference>
<keyword evidence="2" id="KW-1185">Reference proteome</keyword>
<organism evidence="1 2">
    <name type="scientific">Kosmotoga olearia (strain ATCC BAA-1733 / DSM 21960 / TBF 19.5.1)</name>
    <dbReference type="NCBI Taxonomy" id="521045"/>
    <lineage>
        <taxon>Bacteria</taxon>
        <taxon>Thermotogati</taxon>
        <taxon>Thermotogota</taxon>
        <taxon>Thermotogae</taxon>
        <taxon>Kosmotogales</taxon>
        <taxon>Kosmotogaceae</taxon>
        <taxon>Kosmotoga</taxon>
    </lineage>
</organism>
<evidence type="ECO:0000313" key="2">
    <source>
        <dbReference type="Proteomes" id="UP000002382"/>
    </source>
</evidence>
<proteinExistence type="predicted"/>
<sequence length="58" mass="6591">MVFYHRRRIRYSIHEPCTLARTHGSVRGRGGSPLLLDPDFVRGVHSFGVGKNCHSENL</sequence>
<name>C5CHU8_KOSOT</name>
<reference evidence="1 2" key="1">
    <citation type="submission" date="2009-06" db="EMBL/GenBank/DDBJ databases">
        <title>Complete sequence of Thermotogales bacterium TBF 19.5.1.</title>
        <authorList>
            <consortium name="US DOE Joint Genome Institute"/>
            <person name="Lucas S."/>
            <person name="Copeland A."/>
            <person name="Lapidus A."/>
            <person name="Glavina del Rio T."/>
            <person name="Tice H."/>
            <person name="Bruce D."/>
            <person name="Goodwin L."/>
            <person name="Pitluck S."/>
            <person name="Chertkov O."/>
            <person name="Brettin T."/>
            <person name="Detter J.C."/>
            <person name="Han C."/>
            <person name="Schmutz J."/>
            <person name="Larimer F."/>
            <person name="Land M."/>
            <person name="Hauser L."/>
            <person name="Kyrpides N."/>
            <person name="Ovchinnikova G."/>
            <person name="Noll K."/>
        </authorList>
    </citation>
    <scope>NUCLEOTIDE SEQUENCE [LARGE SCALE GENOMIC DNA]</scope>
    <source>
        <strain evidence="2">ATCC BAA-1733 / DSM 21960 / TBF 19.5.1</strain>
    </source>
</reference>
<dbReference type="EMBL" id="CP001634">
    <property type="protein sequence ID" value="ACR78804.1"/>
    <property type="molecule type" value="Genomic_DNA"/>
</dbReference>
<reference evidence="1 2" key="2">
    <citation type="journal article" date="2011" name="J. Bacteriol.">
        <title>Genome Sequence of Kosmotoga olearia Strain TBF 19.5.1, a Thermophilic Bacterium with a Wide Growth Temperature Range, Isolated from the Troll B Oil Platform in the North Sea.</title>
        <authorList>
            <person name="Swithers K.S."/>
            <person name="Dipippo J.L."/>
            <person name="Bruce D.C."/>
            <person name="Detter C."/>
            <person name="Tapia R."/>
            <person name="Han S."/>
            <person name="Goodwin L.A."/>
            <person name="Han J."/>
            <person name="Woyke T."/>
            <person name="Pitluck S."/>
            <person name="Pennacchio L."/>
            <person name="Nolan M."/>
            <person name="Mikhailova N."/>
            <person name="Land M.L."/>
            <person name="Nesbo C.L."/>
            <person name="Gogarten J.P."/>
            <person name="Noll K.M."/>
        </authorList>
    </citation>
    <scope>NUCLEOTIDE SEQUENCE [LARGE SCALE GENOMIC DNA]</scope>
    <source>
        <strain evidence="2">ATCC BAA-1733 / DSM 21960 / TBF 19.5.1</strain>
    </source>
</reference>
<evidence type="ECO:0000313" key="1">
    <source>
        <dbReference type="EMBL" id="ACR78804.1"/>
    </source>
</evidence>
<dbReference type="AlphaFoldDB" id="C5CHU8"/>
<dbReference type="KEGG" id="kol:Kole_0076"/>
<gene>
    <name evidence="1" type="ordered locus">Kole_0076</name>
</gene>
<protein>
    <submittedName>
        <fullName evidence="1">Uncharacterized protein</fullName>
    </submittedName>
</protein>
<dbReference type="HOGENOM" id="CLU_199696_0_0_0"/>